<proteinExistence type="predicted"/>
<name>A0A9W7MUB0_HIBTR</name>
<gene>
    <name evidence="1" type="ORF">HRI_004625800</name>
</gene>
<reference evidence="1" key="1">
    <citation type="submission" date="2023-05" db="EMBL/GenBank/DDBJ databases">
        <title>Genome and transcriptome analyses reveal genes involved in the formation of fine ridges on petal epidermal cells in Hibiscus trionum.</title>
        <authorList>
            <person name="Koshimizu S."/>
            <person name="Masuda S."/>
            <person name="Ishii T."/>
            <person name="Shirasu K."/>
            <person name="Hoshino A."/>
            <person name="Arita M."/>
        </authorList>
    </citation>
    <scope>NUCLEOTIDE SEQUENCE</scope>
    <source>
        <strain evidence="1">Hamamatsu line</strain>
    </source>
</reference>
<comment type="caution">
    <text evidence="1">The sequence shown here is derived from an EMBL/GenBank/DDBJ whole genome shotgun (WGS) entry which is preliminary data.</text>
</comment>
<evidence type="ECO:0000313" key="1">
    <source>
        <dbReference type="EMBL" id="GMJ09566.1"/>
    </source>
</evidence>
<evidence type="ECO:0000313" key="2">
    <source>
        <dbReference type="Proteomes" id="UP001165190"/>
    </source>
</evidence>
<sequence>MWWGIIKLMTSRELFLQTRAWVKRVIWGDKAQSRERELGPIDAQLNREVNGLAEASLEGSNSLAGVCRVNSDPISSTKGNNDSRLENCNPRGGSMEWVPNSLEGLGRSPRNSSSLSSFGIYRKLDLNSSPLYSNDLFRAGCRRRFRQVVREVLESATAPSGSAERNSFLGEELSAVGLEA</sequence>
<dbReference type="EMBL" id="BSYR01000056">
    <property type="protein sequence ID" value="GMJ09566.1"/>
    <property type="molecule type" value="Genomic_DNA"/>
</dbReference>
<protein>
    <submittedName>
        <fullName evidence="1">Uncharacterized protein</fullName>
    </submittedName>
</protein>
<organism evidence="1 2">
    <name type="scientific">Hibiscus trionum</name>
    <name type="common">Flower of an hour</name>
    <dbReference type="NCBI Taxonomy" id="183268"/>
    <lineage>
        <taxon>Eukaryota</taxon>
        <taxon>Viridiplantae</taxon>
        <taxon>Streptophyta</taxon>
        <taxon>Embryophyta</taxon>
        <taxon>Tracheophyta</taxon>
        <taxon>Spermatophyta</taxon>
        <taxon>Magnoliopsida</taxon>
        <taxon>eudicotyledons</taxon>
        <taxon>Gunneridae</taxon>
        <taxon>Pentapetalae</taxon>
        <taxon>rosids</taxon>
        <taxon>malvids</taxon>
        <taxon>Malvales</taxon>
        <taxon>Malvaceae</taxon>
        <taxon>Malvoideae</taxon>
        <taxon>Hibiscus</taxon>
    </lineage>
</organism>
<dbReference type="Proteomes" id="UP001165190">
    <property type="component" value="Unassembled WGS sequence"/>
</dbReference>
<keyword evidence="2" id="KW-1185">Reference proteome</keyword>
<accession>A0A9W7MUB0</accession>
<dbReference type="AlphaFoldDB" id="A0A9W7MUB0"/>